<keyword evidence="2" id="KW-0456">Lyase</keyword>
<sequence>MDIESKIIHTGNELLQKHLTWGNSGNMSVRNNENQMIITGSGTNMGSLTEGDCVLVNIETQEWEGTRKPSKEIPMHRAIYRNRPDANVVIHASPFWSTLVACSEQTIESKLFIESMYYLEKIEEVAYFHPGSTDLGEEVGEAAKKANVLFLKNHGIIVFDDSVEEAVMRLETLEFTCRMMVMAKASGVAFSVLSEEVVEDFLENSGYKKRVK</sequence>
<dbReference type="PANTHER" id="PTHR22789">
    <property type="entry name" value="FUCULOSE PHOSPHATE ALDOLASE"/>
    <property type="match status" value="1"/>
</dbReference>
<dbReference type="RefSeq" id="WP_379542493.1">
    <property type="nucleotide sequence ID" value="NZ_JBHSFT010000039.1"/>
</dbReference>
<protein>
    <submittedName>
        <fullName evidence="4">Class II aldolase/adducin family protein</fullName>
    </submittedName>
</protein>
<comment type="caution">
    <text evidence="4">The sequence shown here is derived from an EMBL/GenBank/DDBJ whole genome shotgun (WGS) entry which is preliminary data.</text>
</comment>
<evidence type="ECO:0000259" key="3">
    <source>
        <dbReference type="SMART" id="SM01007"/>
    </source>
</evidence>
<keyword evidence="5" id="KW-1185">Reference proteome</keyword>
<feature type="domain" description="Class II aldolase/adducin N-terminal" evidence="3">
    <location>
        <begin position="5"/>
        <end position="181"/>
    </location>
</feature>
<organism evidence="4 5">
    <name type="scientific">Oceanobacillus aidingensis</name>
    <dbReference type="NCBI Taxonomy" id="645964"/>
    <lineage>
        <taxon>Bacteria</taxon>
        <taxon>Bacillati</taxon>
        <taxon>Bacillota</taxon>
        <taxon>Bacilli</taxon>
        <taxon>Bacillales</taxon>
        <taxon>Bacillaceae</taxon>
        <taxon>Oceanobacillus</taxon>
    </lineage>
</organism>
<dbReference type="SMART" id="SM01007">
    <property type="entry name" value="Aldolase_II"/>
    <property type="match status" value="1"/>
</dbReference>
<dbReference type="Pfam" id="PF00596">
    <property type="entry name" value="Aldolase_II"/>
    <property type="match status" value="1"/>
</dbReference>
<evidence type="ECO:0000256" key="1">
    <source>
        <dbReference type="ARBA" id="ARBA00022723"/>
    </source>
</evidence>
<dbReference type="InterPro" id="IPR036409">
    <property type="entry name" value="Aldolase_II/adducin_N_sf"/>
</dbReference>
<dbReference type="InterPro" id="IPR001303">
    <property type="entry name" value="Aldolase_II/adducin_N"/>
</dbReference>
<proteinExistence type="predicted"/>
<dbReference type="EMBL" id="JBHSFT010000039">
    <property type="protein sequence ID" value="MFC4663479.1"/>
    <property type="molecule type" value="Genomic_DNA"/>
</dbReference>
<evidence type="ECO:0000256" key="2">
    <source>
        <dbReference type="ARBA" id="ARBA00023239"/>
    </source>
</evidence>
<reference evidence="5" key="1">
    <citation type="journal article" date="2019" name="Int. J. Syst. Evol. Microbiol.">
        <title>The Global Catalogue of Microorganisms (GCM) 10K type strain sequencing project: providing services to taxonomists for standard genome sequencing and annotation.</title>
        <authorList>
            <consortium name="The Broad Institute Genomics Platform"/>
            <consortium name="The Broad Institute Genome Sequencing Center for Infectious Disease"/>
            <person name="Wu L."/>
            <person name="Ma J."/>
        </authorList>
    </citation>
    <scope>NUCLEOTIDE SEQUENCE [LARGE SCALE GENOMIC DNA]</scope>
    <source>
        <strain evidence="5">CCUG 37257</strain>
    </source>
</reference>
<dbReference type="SUPFAM" id="SSF53639">
    <property type="entry name" value="AraD/HMP-PK domain-like"/>
    <property type="match status" value="1"/>
</dbReference>
<dbReference type="Gene3D" id="3.40.225.10">
    <property type="entry name" value="Class II aldolase/adducin N-terminal domain"/>
    <property type="match status" value="1"/>
</dbReference>
<evidence type="ECO:0000313" key="5">
    <source>
        <dbReference type="Proteomes" id="UP001595988"/>
    </source>
</evidence>
<evidence type="ECO:0000313" key="4">
    <source>
        <dbReference type="EMBL" id="MFC4663479.1"/>
    </source>
</evidence>
<dbReference type="PANTHER" id="PTHR22789:SF0">
    <property type="entry name" value="3-OXO-TETRONATE 4-PHOSPHATE DECARBOXYLASE-RELATED"/>
    <property type="match status" value="1"/>
</dbReference>
<keyword evidence="1" id="KW-0479">Metal-binding</keyword>
<gene>
    <name evidence="4" type="ORF">ACFO3P_14970</name>
</gene>
<dbReference type="InterPro" id="IPR050197">
    <property type="entry name" value="Aldolase_class_II_sugar_metab"/>
</dbReference>
<name>A0ABV9K0P9_9BACI</name>
<accession>A0ABV9K0P9</accession>
<dbReference type="Proteomes" id="UP001595988">
    <property type="component" value="Unassembled WGS sequence"/>
</dbReference>